<sequence>MLRKVFVSGLAGSALAAGLLLGAQGAQAADCSGAACYKLVKKPALYRTVSKTYLARPAQTQARIVPAEYGYVTENVLVQPAQTIPHHRPATYSSVSEKVMISPPTQRWEVSRDMFGNTVGCWVEVPAQYGYRQRTVEVSPPTVEYETVAAVYVPRQRQVMLRPTQVVRETIPPVYETVQRQVMVSPGASFWEPARY</sequence>
<feature type="signal peptide" evidence="1">
    <location>
        <begin position="1"/>
        <end position="28"/>
    </location>
</feature>
<dbReference type="OrthoDB" id="7990443at2"/>
<dbReference type="RefSeq" id="WP_114831893.1">
    <property type="nucleotide sequence ID" value="NZ_QQTO01000010.1"/>
</dbReference>
<accession>A0A370KZK2</accession>
<organism evidence="2 3">
    <name type="scientific">Bosea caraganae</name>
    <dbReference type="NCBI Taxonomy" id="2763117"/>
    <lineage>
        <taxon>Bacteria</taxon>
        <taxon>Pseudomonadati</taxon>
        <taxon>Pseudomonadota</taxon>
        <taxon>Alphaproteobacteria</taxon>
        <taxon>Hyphomicrobiales</taxon>
        <taxon>Boseaceae</taxon>
        <taxon>Bosea</taxon>
    </lineage>
</organism>
<keyword evidence="1" id="KW-0732">Signal</keyword>
<name>A0A370KZK2_9HYPH</name>
<feature type="chain" id="PRO_5030068190" evidence="1">
    <location>
        <begin position="29"/>
        <end position="196"/>
    </location>
</feature>
<evidence type="ECO:0000313" key="3">
    <source>
        <dbReference type="Proteomes" id="UP000255207"/>
    </source>
</evidence>
<dbReference type="Proteomes" id="UP000255207">
    <property type="component" value="Unassembled WGS sequence"/>
</dbReference>
<dbReference type="EMBL" id="QQTP01000018">
    <property type="protein sequence ID" value="RDJ20439.1"/>
    <property type="molecule type" value="Genomic_DNA"/>
</dbReference>
<protein>
    <submittedName>
        <fullName evidence="2">Uncharacterized protein</fullName>
    </submittedName>
</protein>
<comment type="caution">
    <text evidence="2">The sequence shown here is derived from an EMBL/GenBank/DDBJ whole genome shotgun (WGS) entry which is preliminary data.</text>
</comment>
<proteinExistence type="predicted"/>
<gene>
    <name evidence="2" type="ORF">DWE98_24250</name>
</gene>
<evidence type="ECO:0000313" key="2">
    <source>
        <dbReference type="EMBL" id="RDJ20439.1"/>
    </source>
</evidence>
<keyword evidence="3" id="KW-1185">Reference proteome</keyword>
<dbReference type="AlphaFoldDB" id="A0A370KZK2"/>
<reference evidence="3" key="1">
    <citation type="submission" date="2018-07" db="EMBL/GenBank/DDBJ databases">
        <authorList>
            <person name="Safronova V.I."/>
            <person name="Chirak E.R."/>
            <person name="Sazanova A.L."/>
        </authorList>
    </citation>
    <scope>NUCLEOTIDE SEQUENCE [LARGE SCALE GENOMIC DNA]</scope>
    <source>
        <strain evidence="3">RCAM04685</strain>
    </source>
</reference>
<evidence type="ECO:0000256" key="1">
    <source>
        <dbReference type="SAM" id="SignalP"/>
    </source>
</evidence>